<name>A0A2H3BIF8_9AGAR</name>
<dbReference type="EMBL" id="KZ293457">
    <property type="protein sequence ID" value="PBK63633.1"/>
    <property type="molecule type" value="Genomic_DNA"/>
</dbReference>
<gene>
    <name evidence="1" type="ORF">ARMSODRAFT_530056</name>
</gene>
<dbReference type="Proteomes" id="UP000218334">
    <property type="component" value="Unassembled WGS sequence"/>
</dbReference>
<keyword evidence="2" id="KW-1185">Reference proteome</keyword>
<reference evidence="2" key="1">
    <citation type="journal article" date="2017" name="Nat. Ecol. Evol.">
        <title>Genome expansion and lineage-specific genetic innovations in the forest pathogenic fungi Armillaria.</title>
        <authorList>
            <person name="Sipos G."/>
            <person name="Prasanna A.N."/>
            <person name="Walter M.C."/>
            <person name="O'Connor E."/>
            <person name="Balint B."/>
            <person name="Krizsan K."/>
            <person name="Kiss B."/>
            <person name="Hess J."/>
            <person name="Varga T."/>
            <person name="Slot J."/>
            <person name="Riley R."/>
            <person name="Boka B."/>
            <person name="Rigling D."/>
            <person name="Barry K."/>
            <person name="Lee J."/>
            <person name="Mihaltcheva S."/>
            <person name="LaButti K."/>
            <person name="Lipzen A."/>
            <person name="Waldron R."/>
            <person name="Moloney N.M."/>
            <person name="Sperisen C."/>
            <person name="Kredics L."/>
            <person name="Vagvoelgyi C."/>
            <person name="Patrignani A."/>
            <person name="Fitzpatrick D."/>
            <person name="Nagy I."/>
            <person name="Doyle S."/>
            <person name="Anderson J.B."/>
            <person name="Grigoriev I.V."/>
            <person name="Gueldener U."/>
            <person name="Muensterkoetter M."/>
            <person name="Nagy L.G."/>
        </authorList>
    </citation>
    <scope>NUCLEOTIDE SEQUENCE [LARGE SCALE GENOMIC DNA]</scope>
    <source>
        <strain evidence="2">28-4</strain>
    </source>
</reference>
<accession>A0A2H3BIF8</accession>
<protein>
    <submittedName>
        <fullName evidence="1">Uncharacterized protein</fullName>
    </submittedName>
</protein>
<evidence type="ECO:0000313" key="2">
    <source>
        <dbReference type="Proteomes" id="UP000218334"/>
    </source>
</evidence>
<dbReference type="AlphaFoldDB" id="A0A2H3BIF8"/>
<proteinExistence type="predicted"/>
<evidence type="ECO:0000313" key="1">
    <source>
        <dbReference type="EMBL" id="PBK63633.1"/>
    </source>
</evidence>
<organism evidence="1 2">
    <name type="scientific">Armillaria solidipes</name>
    <dbReference type="NCBI Taxonomy" id="1076256"/>
    <lineage>
        <taxon>Eukaryota</taxon>
        <taxon>Fungi</taxon>
        <taxon>Dikarya</taxon>
        <taxon>Basidiomycota</taxon>
        <taxon>Agaricomycotina</taxon>
        <taxon>Agaricomycetes</taxon>
        <taxon>Agaricomycetidae</taxon>
        <taxon>Agaricales</taxon>
        <taxon>Marasmiineae</taxon>
        <taxon>Physalacriaceae</taxon>
        <taxon>Armillaria</taxon>
    </lineage>
</organism>
<sequence>MRTPNSLSLPGSATTLILAKSTALNRSTGPQDQARLRRFPPFPVWDSQDVYWPSRPHARCTMTDTFMLGKLAESFRDGQRLR</sequence>